<dbReference type="RefSeq" id="WP_011590069.1">
    <property type="nucleotide sequence ID" value="NC_008261.1"/>
</dbReference>
<dbReference type="Proteomes" id="UP000001823">
    <property type="component" value="Chromosome"/>
</dbReference>
<reference evidence="1 2" key="1">
    <citation type="journal article" date="2006" name="Genome Res.">
        <title>Skewed genomic variability in strains of the toxigenic bacterial pathogen, Clostridium perfringens.</title>
        <authorList>
            <person name="Myers G.S."/>
            <person name="Rasko D.A."/>
            <person name="Cheung J.K."/>
            <person name="Ravel J."/>
            <person name="Seshadri R."/>
            <person name="Deboy R.T."/>
            <person name="Ren Q."/>
            <person name="Varga J."/>
            <person name="Awad M.M."/>
            <person name="Brinkac L.M."/>
            <person name="Daugherty S.C."/>
            <person name="Haft D.H."/>
            <person name="Dodson R.J."/>
            <person name="Madupu R."/>
            <person name="Nelson W.C."/>
            <person name="Rosovitz M.J."/>
            <person name="Sullivan S.A."/>
            <person name="Khouri H."/>
            <person name="Dimitrov G.I."/>
            <person name="Watkins K.L."/>
            <person name="Mulligan S."/>
            <person name="Benton J."/>
            <person name="Radune D."/>
            <person name="Fisher D.J."/>
            <person name="Atkins H.S."/>
            <person name="Hiscox T."/>
            <person name="Jost B.H."/>
            <person name="Billington S.J."/>
            <person name="Songer J.G."/>
            <person name="McClane B.A."/>
            <person name="Titball R.W."/>
            <person name="Rood J.I."/>
            <person name="Melville S.B."/>
            <person name="Paulsen I.T."/>
        </authorList>
    </citation>
    <scope>NUCLEOTIDE SEQUENCE [LARGE SCALE GENOMIC DNA]</scope>
    <source>
        <strain evidence="2">ATCC 13124 / DSM 756 / JCM 1290 / NCIMB 6125 / NCTC 8237 / S 107 / Type A</strain>
    </source>
</reference>
<dbReference type="EMBL" id="CP000246">
    <property type="protein sequence ID" value="ABG83231.1"/>
    <property type="molecule type" value="Genomic_DNA"/>
</dbReference>
<dbReference type="Gene3D" id="1.10.1200.20">
    <property type="entry name" value="Colicin E immunity protein"/>
    <property type="match status" value="1"/>
</dbReference>
<gene>
    <name evidence="1" type="ordered locus">CPF_0121</name>
</gene>
<protein>
    <recommendedName>
        <fullName evidence="3">Bacteriocin immunity protein</fullName>
    </recommendedName>
</protein>
<dbReference type="InterPro" id="IPR035900">
    <property type="entry name" value="Colicin_E_sf"/>
</dbReference>
<accession>A0A0H2YQQ0</accession>
<dbReference type="PaxDb" id="195103-CPF_0121"/>
<sequence length="70" mass="8394">MEQLNRKEIIELVNIIRNPKEEWSEAMIDELIFKLKRNVIYPNPSDLIFYTELSAEEITDKILDYKPILL</sequence>
<keyword evidence="2" id="KW-1185">Reference proteome</keyword>
<evidence type="ECO:0000313" key="1">
    <source>
        <dbReference type="EMBL" id="ABG83231.1"/>
    </source>
</evidence>
<proteinExistence type="predicted"/>
<evidence type="ECO:0000313" key="2">
    <source>
        <dbReference type="Proteomes" id="UP000001823"/>
    </source>
</evidence>
<dbReference type="AlphaFoldDB" id="A0A0H2YQQ0"/>
<dbReference type="KEGG" id="cpf:CPF_0121"/>
<organism evidence="1 2">
    <name type="scientific">Clostridium perfringens (strain ATCC 13124 / DSM 756 / JCM 1290 / NCIMB 6125 / NCTC 8237 / Type A)</name>
    <dbReference type="NCBI Taxonomy" id="195103"/>
    <lineage>
        <taxon>Bacteria</taxon>
        <taxon>Bacillati</taxon>
        <taxon>Bacillota</taxon>
        <taxon>Clostridia</taxon>
        <taxon>Eubacteriales</taxon>
        <taxon>Clostridiaceae</taxon>
        <taxon>Clostridium</taxon>
    </lineage>
</organism>
<name>A0A0H2YQQ0_CLOP1</name>
<dbReference type="HOGENOM" id="CLU_174792_1_1_9"/>
<dbReference type="SUPFAM" id="SSF47345">
    <property type="entry name" value="Colicin E immunity proteins"/>
    <property type="match status" value="1"/>
</dbReference>
<evidence type="ECO:0008006" key="3">
    <source>
        <dbReference type="Google" id="ProtNLM"/>
    </source>
</evidence>